<comment type="subcellular location">
    <subcellularLocation>
        <location evidence="1">Nucleus</location>
    </subcellularLocation>
</comment>
<evidence type="ECO:0000313" key="14">
    <source>
        <dbReference type="Proteomes" id="UP000559027"/>
    </source>
</evidence>
<keyword evidence="2" id="KW-0678">Repressor</keyword>
<dbReference type="PANTHER" id="PTHR47428:SF2">
    <property type="entry name" value="ZINC FINGER PROTEIN RSV1"/>
    <property type="match status" value="1"/>
</dbReference>
<dbReference type="GO" id="GO:0005634">
    <property type="term" value="C:nucleus"/>
    <property type="evidence" value="ECO:0007669"/>
    <property type="project" value="UniProtKB-SubCell"/>
</dbReference>
<evidence type="ECO:0000259" key="12">
    <source>
        <dbReference type="PROSITE" id="PS50157"/>
    </source>
</evidence>
<name>A0A8H5GFM4_9AGAR</name>
<keyword evidence="5 10" id="KW-0863">Zinc-finger</keyword>
<feature type="compositionally biased region" description="Low complexity" evidence="11">
    <location>
        <begin position="185"/>
        <end position="206"/>
    </location>
</feature>
<reference evidence="13 14" key="1">
    <citation type="journal article" date="2020" name="ISME J.">
        <title>Uncovering the hidden diversity of litter-decomposition mechanisms in mushroom-forming fungi.</title>
        <authorList>
            <person name="Floudas D."/>
            <person name="Bentzer J."/>
            <person name="Ahren D."/>
            <person name="Johansson T."/>
            <person name="Persson P."/>
            <person name="Tunlid A."/>
        </authorList>
    </citation>
    <scope>NUCLEOTIDE SEQUENCE [LARGE SCALE GENOMIC DNA]</scope>
    <source>
        <strain evidence="13 14">CBS 146.42</strain>
    </source>
</reference>
<evidence type="ECO:0000256" key="7">
    <source>
        <dbReference type="ARBA" id="ARBA00023015"/>
    </source>
</evidence>
<dbReference type="GO" id="GO:0005737">
    <property type="term" value="C:cytoplasm"/>
    <property type="evidence" value="ECO:0007669"/>
    <property type="project" value="TreeGrafter"/>
</dbReference>
<feature type="domain" description="C2H2-type" evidence="12">
    <location>
        <begin position="80"/>
        <end position="109"/>
    </location>
</feature>
<dbReference type="InterPro" id="IPR013087">
    <property type="entry name" value="Znf_C2H2_type"/>
</dbReference>
<gene>
    <name evidence="13" type="ORF">D9756_000004</name>
</gene>
<evidence type="ECO:0000256" key="5">
    <source>
        <dbReference type="ARBA" id="ARBA00022771"/>
    </source>
</evidence>
<dbReference type="AlphaFoldDB" id="A0A8H5GFM4"/>
<keyword evidence="9" id="KW-0539">Nucleus</keyword>
<keyword evidence="3" id="KW-0479">Metal-binding</keyword>
<keyword evidence="8" id="KW-0804">Transcription</keyword>
<feature type="region of interest" description="Disordered" evidence="11">
    <location>
        <begin position="103"/>
        <end position="311"/>
    </location>
</feature>
<feature type="compositionally biased region" description="Polar residues" evidence="11">
    <location>
        <begin position="361"/>
        <end position="374"/>
    </location>
</feature>
<feature type="compositionally biased region" description="Low complexity" evidence="11">
    <location>
        <begin position="27"/>
        <end position="40"/>
    </location>
</feature>
<dbReference type="PROSITE" id="PS50157">
    <property type="entry name" value="ZINC_FINGER_C2H2_2"/>
    <property type="match status" value="2"/>
</dbReference>
<keyword evidence="7" id="KW-0805">Transcription regulation</keyword>
<dbReference type="GO" id="GO:0060258">
    <property type="term" value="P:negative regulation of filamentous growth"/>
    <property type="evidence" value="ECO:0007669"/>
    <property type="project" value="UniProtKB-ARBA"/>
</dbReference>
<feature type="region of interest" description="Disordered" evidence="11">
    <location>
        <begin position="22"/>
        <end position="53"/>
    </location>
</feature>
<dbReference type="Proteomes" id="UP000559027">
    <property type="component" value="Unassembled WGS sequence"/>
</dbReference>
<dbReference type="FunFam" id="3.30.160.60:FF:001382">
    <property type="entry name" value="Transcriptional repressor"/>
    <property type="match status" value="1"/>
</dbReference>
<evidence type="ECO:0000256" key="9">
    <source>
        <dbReference type="ARBA" id="ARBA00023242"/>
    </source>
</evidence>
<protein>
    <recommendedName>
        <fullName evidence="12">C2H2-type domain-containing protein</fullName>
    </recommendedName>
</protein>
<dbReference type="OrthoDB" id="6365676at2759"/>
<keyword evidence="4" id="KW-0677">Repeat</keyword>
<dbReference type="InterPro" id="IPR051007">
    <property type="entry name" value="creA/MIG_C2H2-ZnF"/>
</dbReference>
<evidence type="ECO:0000256" key="6">
    <source>
        <dbReference type="ARBA" id="ARBA00022833"/>
    </source>
</evidence>
<evidence type="ECO:0000313" key="13">
    <source>
        <dbReference type="EMBL" id="KAF5363914.1"/>
    </source>
</evidence>
<evidence type="ECO:0000256" key="11">
    <source>
        <dbReference type="SAM" id="MobiDB-lite"/>
    </source>
</evidence>
<dbReference type="PROSITE" id="PS00028">
    <property type="entry name" value="ZINC_FINGER_C2H2_1"/>
    <property type="match status" value="2"/>
</dbReference>
<feature type="compositionally biased region" description="Low complexity" evidence="11">
    <location>
        <begin position="128"/>
        <end position="143"/>
    </location>
</feature>
<dbReference type="Pfam" id="PF00096">
    <property type="entry name" value="zf-C2H2"/>
    <property type="match status" value="2"/>
</dbReference>
<evidence type="ECO:0000256" key="1">
    <source>
        <dbReference type="ARBA" id="ARBA00004123"/>
    </source>
</evidence>
<feature type="compositionally biased region" description="Pro residues" evidence="11">
    <location>
        <begin position="169"/>
        <end position="184"/>
    </location>
</feature>
<dbReference type="GO" id="GO:0000122">
    <property type="term" value="P:negative regulation of transcription by RNA polymerase II"/>
    <property type="evidence" value="ECO:0007669"/>
    <property type="project" value="UniProtKB-ARBA"/>
</dbReference>
<dbReference type="Gene3D" id="3.30.160.60">
    <property type="entry name" value="Classic Zinc Finger"/>
    <property type="match status" value="2"/>
</dbReference>
<keyword evidence="14" id="KW-1185">Reference proteome</keyword>
<proteinExistence type="predicted"/>
<organism evidence="13 14">
    <name type="scientific">Leucocoprinus leucothites</name>
    <dbReference type="NCBI Taxonomy" id="201217"/>
    <lineage>
        <taxon>Eukaryota</taxon>
        <taxon>Fungi</taxon>
        <taxon>Dikarya</taxon>
        <taxon>Basidiomycota</taxon>
        <taxon>Agaricomycotina</taxon>
        <taxon>Agaricomycetes</taxon>
        <taxon>Agaricomycetidae</taxon>
        <taxon>Agaricales</taxon>
        <taxon>Agaricineae</taxon>
        <taxon>Agaricaceae</taxon>
        <taxon>Leucocoprinus</taxon>
    </lineage>
</organism>
<dbReference type="SUPFAM" id="SSF57667">
    <property type="entry name" value="beta-beta-alpha zinc fingers"/>
    <property type="match status" value="1"/>
</dbReference>
<sequence>MPRSENTKMSTQFYQSQFAGQPYITDAHPSPQLPAQAQPAPAQPAPAPKKKHVCPTCDRAFTTSGHLARHSRVHTGERNHKCPFPGCETRCSRQDNLQQHYRIHLSPGSRRSSTRSAISRAMGGQKRGSSAAANANVGVVPDSPNAPPPLSSPPALEQARMYTHHTSPPDSPPPLAQATLPPPHLADGSSSRSSSSPEQQYSQYLSMGNSQYSYRSGTTTYQEQSQGSGFTYVHTTPLSHSSPNPSTNALSYSSSSHDTFNNSGSRHSISHITSYNAPANSASSTSPPSPASSHSVSSHASGPPTPTYNVYDDAQARYHSNATMMPPEHGHQIYASSARFDSPPPTLAPIQERRHDCHPQSHASSPYIHQQHQPLPNDYSHAQYPPLSVGRGPWGSESGLRKGVGALIQ</sequence>
<feature type="compositionally biased region" description="Low complexity" evidence="11">
    <location>
        <begin position="109"/>
        <end position="121"/>
    </location>
</feature>
<dbReference type="GO" id="GO:0008270">
    <property type="term" value="F:zinc ion binding"/>
    <property type="evidence" value="ECO:0007669"/>
    <property type="project" value="UniProtKB-KW"/>
</dbReference>
<dbReference type="EMBL" id="JAACJO010000001">
    <property type="protein sequence ID" value="KAF5363914.1"/>
    <property type="molecule type" value="Genomic_DNA"/>
</dbReference>
<feature type="compositionally biased region" description="Low complexity" evidence="11">
    <location>
        <begin position="274"/>
        <end position="302"/>
    </location>
</feature>
<evidence type="ECO:0000256" key="3">
    <source>
        <dbReference type="ARBA" id="ARBA00022723"/>
    </source>
</evidence>
<dbReference type="InterPro" id="IPR036236">
    <property type="entry name" value="Znf_C2H2_sf"/>
</dbReference>
<comment type="caution">
    <text evidence="13">The sequence shown here is derived from an EMBL/GenBank/DDBJ whole genome shotgun (WGS) entry which is preliminary data.</text>
</comment>
<accession>A0A8H5GFM4</accession>
<evidence type="ECO:0000256" key="2">
    <source>
        <dbReference type="ARBA" id="ARBA00022491"/>
    </source>
</evidence>
<evidence type="ECO:0000256" key="4">
    <source>
        <dbReference type="ARBA" id="ARBA00022737"/>
    </source>
</evidence>
<evidence type="ECO:0000256" key="8">
    <source>
        <dbReference type="ARBA" id="ARBA00023163"/>
    </source>
</evidence>
<dbReference type="GO" id="GO:0000978">
    <property type="term" value="F:RNA polymerase II cis-regulatory region sequence-specific DNA binding"/>
    <property type="evidence" value="ECO:0007669"/>
    <property type="project" value="TreeGrafter"/>
</dbReference>
<feature type="region of interest" description="Disordered" evidence="11">
    <location>
        <begin position="336"/>
        <end position="409"/>
    </location>
</feature>
<keyword evidence="6" id="KW-0862">Zinc</keyword>
<evidence type="ECO:0000256" key="10">
    <source>
        <dbReference type="PROSITE-ProRule" id="PRU00042"/>
    </source>
</evidence>
<dbReference type="PANTHER" id="PTHR47428">
    <property type="entry name" value="REGULATORY PROTEIN MIG1-RELATED"/>
    <property type="match status" value="1"/>
</dbReference>
<dbReference type="GO" id="GO:0000433">
    <property type="term" value="P:carbon catabolite repression of transcription from RNA polymerase II promoter by glucose"/>
    <property type="evidence" value="ECO:0007669"/>
    <property type="project" value="TreeGrafter"/>
</dbReference>
<dbReference type="SMART" id="SM00355">
    <property type="entry name" value="ZnF_C2H2"/>
    <property type="match status" value="2"/>
</dbReference>
<feature type="compositionally biased region" description="Polar residues" evidence="11">
    <location>
        <begin position="207"/>
        <end position="273"/>
    </location>
</feature>
<feature type="domain" description="C2H2-type" evidence="12">
    <location>
        <begin position="52"/>
        <end position="79"/>
    </location>
</feature>